<reference evidence="1 2" key="1">
    <citation type="journal article" date="2015" name="Proc. Natl. Acad. Sci. U.S.A.">
        <title>The resurrection genome of Boea hygrometrica: A blueprint for survival of dehydration.</title>
        <authorList>
            <person name="Xiao L."/>
            <person name="Yang G."/>
            <person name="Zhang L."/>
            <person name="Yang X."/>
            <person name="Zhao S."/>
            <person name="Ji Z."/>
            <person name="Zhou Q."/>
            <person name="Hu M."/>
            <person name="Wang Y."/>
            <person name="Chen M."/>
            <person name="Xu Y."/>
            <person name="Jin H."/>
            <person name="Xiao X."/>
            <person name="Hu G."/>
            <person name="Bao F."/>
            <person name="Hu Y."/>
            <person name="Wan P."/>
            <person name="Li L."/>
            <person name="Deng X."/>
            <person name="Kuang T."/>
            <person name="Xiang C."/>
            <person name="Zhu J.K."/>
            <person name="Oliver M.J."/>
            <person name="He Y."/>
        </authorList>
    </citation>
    <scope>NUCLEOTIDE SEQUENCE [LARGE SCALE GENOMIC DNA]</scope>
    <source>
        <strain evidence="2">cv. XS01</strain>
    </source>
</reference>
<sequence>MFSNWFTINVQQLVWRRPKRNQLEHNQPADDEDQLQALKSKVNQLKFSRKTLRCYFSRRSYSASSCNAKISSRKESAGSNSTSSRELICISCCYSTSRKLCIFSRLGSQAQRIEEGAKRSSRRVKSAAKQLTKYQSWMSTAELISKWRKRQKPAKEKGRKYFYFTEERCTKMERRQDSLLER</sequence>
<keyword evidence="2" id="KW-1185">Reference proteome</keyword>
<accession>A0A2Z7DG13</accession>
<dbReference type="Proteomes" id="UP000250235">
    <property type="component" value="Unassembled WGS sequence"/>
</dbReference>
<name>A0A2Z7DG13_9LAMI</name>
<gene>
    <name evidence="1" type="ORF">F511_35780</name>
</gene>
<dbReference type="AlphaFoldDB" id="A0A2Z7DG13"/>
<organism evidence="1 2">
    <name type="scientific">Dorcoceras hygrometricum</name>
    <dbReference type="NCBI Taxonomy" id="472368"/>
    <lineage>
        <taxon>Eukaryota</taxon>
        <taxon>Viridiplantae</taxon>
        <taxon>Streptophyta</taxon>
        <taxon>Embryophyta</taxon>
        <taxon>Tracheophyta</taxon>
        <taxon>Spermatophyta</taxon>
        <taxon>Magnoliopsida</taxon>
        <taxon>eudicotyledons</taxon>
        <taxon>Gunneridae</taxon>
        <taxon>Pentapetalae</taxon>
        <taxon>asterids</taxon>
        <taxon>lamiids</taxon>
        <taxon>Lamiales</taxon>
        <taxon>Gesneriaceae</taxon>
        <taxon>Didymocarpoideae</taxon>
        <taxon>Trichosporeae</taxon>
        <taxon>Loxocarpinae</taxon>
        <taxon>Dorcoceras</taxon>
    </lineage>
</organism>
<evidence type="ECO:0000313" key="2">
    <source>
        <dbReference type="Proteomes" id="UP000250235"/>
    </source>
</evidence>
<protein>
    <submittedName>
        <fullName evidence="1">Uncharacterized protein</fullName>
    </submittedName>
</protein>
<proteinExistence type="predicted"/>
<evidence type="ECO:0000313" key="1">
    <source>
        <dbReference type="EMBL" id="KZV58245.1"/>
    </source>
</evidence>
<dbReference type="EMBL" id="KQ986806">
    <property type="protein sequence ID" value="KZV58245.1"/>
    <property type="molecule type" value="Genomic_DNA"/>
</dbReference>